<name>A0A176T9N1_9FLAO</name>
<dbReference type="InterPro" id="IPR013249">
    <property type="entry name" value="RNA_pol_sigma70_r4_t2"/>
</dbReference>
<dbReference type="GO" id="GO:0006352">
    <property type="term" value="P:DNA-templated transcription initiation"/>
    <property type="evidence" value="ECO:0007669"/>
    <property type="project" value="InterPro"/>
</dbReference>
<keyword evidence="8" id="KW-1185">Reference proteome</keyword>
<dbReference type="AlphaFoldDB" id="A0A176T9N1"/>
<evidence type="ECO:0000256" key="2">
    <source>
        <dbReference type="ARBA" id="ARBA00023015"/>
    </source>
</evidence>
<dbReference type="OrthoDB" id="1100095at2"/>
<dbReference type="RefSeq" id="WP_068450563.1">
    <property type="nucleotide sequence ID" value="NZ_CANKUV010000004.1"/>
</dbReference>
<keyword evidence="2" id="KW-0805">Transcription regulation</keyword>
<dbReference type="Proteomes" id="UP000076923">
    <property type="component" value="Unassembled WGS sequence"/>
</dbReference>
<reference evidence="7 8" key="1">
    <citation type="submission" date="2016-02" db="EMBL/GenBank/DDBJ databases">
        <title>Draft genome sequence of Polaribacter atrinae KACC17473.</title>
        <authorList>
            <person name="Shin S.-K."/>
            <person name="Yi H."/>
        </authorList>
    </citation>
    <scope>NUCLEOTIDE SEQUENCE [LARGE SCALE GENOMIC DNA]</scope>
    <source>
        <strain evidence="7 8">KACC 17473</strain>
    </source>
</reference>
<dbReference type="GO" id="GO:0016987">
    <property type="term" value="F:sigma factor activity"/>
    <property type="evidence" value="ECO:0007669"/>
    <property type="project" value="UniProtKB-KW"/>
</dbReference>
<dbReference type="InterPro" id="IPR007627">
    <property type="entry name" value="RNA_pol_sigma70_r2"/>
</dbReference>
<dbReference type="Gene3D" id="1.10.1740.10">
    <property type="match status" value="1"/>
</dbReference>
<dbReference type="InterPro" id="IPR039425">
    <property type="entry name" value="RNA_pol_sigma-70-like"/>
</dbReference>
<dbReference type="EMBL" id="LVWE01000050">
    <property type="protein sequence ID" value="OAD44401.1"/>
    <property type="molecule type" value="Genomic_DNA"/>
</dbReference>
<dbReference type="InterPro" id="IPR036388">
    <property type="entry name" value="WH-like_DNA-bd_sf"/>
</dbReference>
<dbReference type="Pfam" id="PF04542">
    <property type="entry name" value="Sigma70_r2"/>
    <property type="match status" value="1"/>
</dbReference>
<gene>
    <name evidence="7" type="ORF">LPB303_12180</name>
</gene>
<dbReference type="PANTHER" id="PTHR43133">
    <property type="entry name" value="RNA POLYMERASE ECF-TYPE SIGMA FACTO"/>
    <property type="match status" value="1"/>
</dbReference>
<dbReference type="InterPro" id="IPR014284">
    <property type="entry name" value="RNA_pol_sigma-70_dom"/>
</dbReference>
<comment type="similarity">
    <text evidence="1">Belongs to the sigma-70 factor family. ECF subfamily.</text>
</comment>
<dbReference type="NCBIfam" id="TIGR02937">
    <property type="entry name" value="sigma70-ECF"/>
    <property type="match status" value="1"/>
</dbReference>
<sequence>MSLEVEIINGDKNALEKAYRLHFKKVYSVAKKYAGNGVDAEDVVQEVFIKLWKNRDKISVEISLEHQLFVISKNLVFNLLREKVNRQKLLSKFKVEKVNDAIQADDLSLDRLIKINKSVSRLPKKQQIIFKMYRFDGLTYDEIATSLNISKNTVSSHLNSAMSFLKKDCL</sequence>
<protein>
    <recommendedName>
        <fullName evidence="9">RNA polymerase subunit sigma-70</fullName>
    </recommendedName>
</protein>
<evidence type="ECO:0000313" key="7">
    <source>
        <dbReference type="EMBL" id="OAD44401.1"/>
    </source>
</evidence>
<organism evidence="7 8">
    <name type="scientific">Polaribacter atrinae</name>
    <dbReference type="NCBI Taxonomy" id="1333662"/>
    <lineage>
        <taxon>Bacteria</taxon>
        <taxon>Pseudomonadati</taxon>
        <taxon>Bacteroidota</taxon>
        <taxon>Flavobacteriia</taxon>
        <taxon>Flavobacteriales</taxon>
        <taxon>Flavobacteriaceae</taxon>
    </lineage>
</organism>
<evidence type="ECO:0000256" key="1">
    <source>
        <dbReference type="ARBA" id="ARBA00010641"/>
    </source>
</evidence>
<dbReference type="STRING" id="1333662.LPB303_12180"/>
<evidence type="ECO:0000256" key="3">
    <source>
        <dbReference type="ARBA" id="ARBA00023082"/>
    </source>
</evidence>
<dbReference type="SUPFAM" id="SSF88659">
    <property type="entry name" value="Sigma3 and sigma4 domains of RNA polymerase sigma factors"/>
    <property type="match status" value="1"/>
</dbReference>
<dbReference type="InterPro" id="IPR013325">
    <property type="entry name" value="RNA_pol_sigma_r2"/>
</dbReference>
<keyword evidence="4" id="KW-0804">Transcription</keyword>
<evidence type="ECO:0000313" key="8">
    <source>
        <dbReference type="Proteomes" id="UP000076923"/>
    </source>
</evidence>
<evidence type="ECO:0000256" key="4">
    <source>
        <dbReference type="ARBA" id="ARBA00023163"/>
    </source>
</evidence>
<dbReference type="PANTHER" id="PTHR43133:SF46">
    <property type="entry name" value="RNA POLYMERASE SIGMA-70 FACTOR ECF SUBFAMILY"/>
    <property type="match status" value="1"/>
</dbReference>
<evidence type="ECO:0000259" key="5">
    <source>
        <dbReference type="Pfam" id="PF04542"/>
    </source>
</evidence>
<evidence type="ECO:0000259" key="6">
    <source>
        <dbReference type="Pfam" id="PF08281"/>
    </source>
</evidence>
<feature type="domain" description="RNA polymerase sigma factor 70 region 4 type 2" evidence="6">
    <location>
        <begin position="117"/>
        <end position="163"/>
    </location>
</feature>
<dbReference type="InterPro" id="IPR013324">
    <property type="entry name" value="RNA_pol_sigma_r3/r4-like"/>
</dbReference>
<feature type="domain" description="RNA polymerase sigma-70 region 2" evidence="5">
    <location>
        <begin position="19"/>
        <end position="83"/>
    </location>
</feature>
<accession>A0A176T9N1</accession>
<dbReference type="Pfam" id="PF08281">
    <property type="entry name" value="Sigma70_r4_2"/>
    <property type="match status" value="1"/>
</dbReference>
<dbReference type="Gene3D" id="1.10.10.10">
    <property type="entry name" value="Winged helix-like DNA-binding domain superfamily/Winged helix DNA-binding domain"/>
    <property type="match status" value="1"/>
</dbReference>
<comment type="caution">
    <text evidence="7">The sequence shown here is derived from an EMBL/GenBank/DDBJ whole genome shotgun (WGS) entry which is preliminary data.</text>
</comment>
<proteinExistence type="inferred from homology"/>
<dbReference type="GO" id="GO:0003677">
    <property type="term" value="F:DNA binding"/>
    <property type="evidence" value="ECO:0007669"/>
    <property type="project" value="InterPro"/>
</dbReference>
<keyword evidence="3" id="KW-0731">Sigma factor</keyword>
<evidence type="ECO:0008006" key="9">
    <source>
        <dbReference type="Google" id="ProtNLM"/>
    </source>
</evidence>
<dbReference type="SUPFAM" id="SSF88946">
    <property type="entry name" value="Sigma2 domain of RNA polymerase sigma factors"/>
    <property type="match status" value="1"/>
</dbReference>